<keyword evidence="2" id="KW-0812">Transmembrane</keyword>
<evidence type="ECO:0000259" key="3">
    <source>
        <dbReference type="Pfam" id="PF07811"/>
    </source>
</evidence>
<keyword evidence="2" id="KW-0472">Membrane</keyword>
<dbReference type="InterPro" id="IPR012495">
    <property type="entry name" value="TadE-like_dom"/>
</dbReference>
<comment type="caution">
    <text evidence="4">The sequence shown here is derived from an EMBL/GenBank/DDBJ whole genome shotgun (WGS) entry which is preliminary data.</text>
</comment>
<proteinExistence type="predicted"/>
<evidence type="ECO:0000313" key="4">
    <source>
        <dbReference type="EMBL" id="MCW5319927.1"/>
    </source>
</evidence>
<dbReference type="Proteomes" id="UP001208935">
    <property type="component" value="Unassembled WGS sequence"/>
</dbReference>
<evidence type="ECO:0000256" key="2">
    <source>
        <dbReference type="SAM" id="Phobius"/>
    </source>
</evidence>
<gene>
    <name evidence="4" type="ORF">D5039_01680</name>
</gene>
<evidence type="ECO:0000313" key="5">
    <source>
        <dbReference type="Proteomes" id="UP001208935"/>
    </source>
</evidence>
<accession>A0ABT3KP63</accession>
<sequence length="286" mass="29618">MIEFTVVGPIITLLGLAMLQYGLVFFSKNQINHASFMAARAGSMAHAKLPDIRESYLRALVPLYGGGRDSAELAQAKAKAAADLQGNLRIDLLNPTHASFDDWSDPRLEQKYNARAIPNAGLAYRDRTVGSQSGQSVQDANLLKIKVTHGYELKIPLVSTIYKHYLKWFDNGGDSFHSQLIAQGRLPVVTYVTLHMQSDAVEGETTISNNPGGPGSPGGKSPAPDCITMGCTVLDPGGSDSGAGGDTGDGADPGPGGGTGGADNPGAGGGDTDCVGANCPSCGATK</sequence>
<dbReference type="EMBL" id="QZCW01000001">
    <property type="protein sequence ID" value="MCW5319927.1"/>
    <property type="molecule type" value="Genomic_DNA"/>
</dbReference>
<feature type="domain" description="TadE-like" evidence="3">
    <location>
        <begin position="1"/>
        <end position="40"/>
    </location>
</feature>
<feature type="transmembrane region" description="Helical" evidence="2">
    <location>
        <begin position="6"/>
        <end position="26"/>
    </location>
</feature>
<keyword evidence="5" id="KW-1185">Reference proteome</keyword>
<feature type="compositionally biased region" description="Gly residues" evidence="1">
    <location>
        <begin position="239"/>
        <end position="270"/>
    </location>
</feature>
<organism evidence="4 5">
    <name type="scientific">Verminephrobacter aporrectodeae subsp. tuberculatae</name>
    <dbReference type="NCBI Taxonomy" id="1110392"/>
    <lineage>
        <taxon>Bacteria</taxon>
        <taxon>Pseudomonadati</taxon>
        <taxon>Pseudomonadota</taxon>
        <taxon>Betaproteobacteria</taxon>
        <taxon>Burkholderiales</taxon>
        <taxon>Comamonadaceae</taxon>
        <taxon>Verminephrobacter</taxon>
    </lineage>
</organism>
<evidence type="ECO:0000256" key="1">
    <source>
        <dbReference type="SAM" id="MobiDB-lite"/>
    </source>
</evidence>
<keyword evidence="2" id="KW-1133">Transmembrane helix</keyword>
<dbReference type="Pfam" id="PF07811">
    <property type="entry name" value="TadE"/>
    <property type="match status" value="1"/>
</dbReference>
<reference evidence="5" key="1">
    <citation type="submission" date="2023-07" db="EMBL/GenBank/DDBJ databases">
        <title>Verminephrobacter genomes.</title>
        <authorList>
            <person name="Lund M.B."/>
        </authorList>
    </citation>
    <scope>NUCLEOTIDE SEQUENCE [LARGE SCALE GENOMIC DNA]</scope>
    <source>
        <strain evidence="5">AtM5-05</strain>
    </source>
</reference>
<feature type="region of interest" description="Disordered" evidence="1">
    <location>
        <begin position="204"/>
        <end position="270"/>
    </location>
</feature>
<name>A0ABT3KP63_9BURK</name>
<protein>
    <submittedName>
        <fullName evidence="4">Pilus assembly protein</fullName>
    </submittedName>
</protein>